<feature type="transmembrane region" description="Helical" evidence="1">
    <location>
        <begin position="306"/>
        <end position="324"/>
    </location>
</feature>
<feature type="transmembrane region" description="Helical" evidence="1">
    <location>
        <begin position="336"/>
        <end position="354"/>
    </location>
</feature>
<feature type="transmembrane region" description="Helical" evidence="1">
    <location>
        <begin position="81"/>
        <end position="101"/>
    </location>
</feature>
<feature type="transmembrane region" description="Helical" evidence="1">
    <location>
        <begin position="140"/>
        <end position="157"/>
    </location>
</feature>
<evidence type="ECO:0000256" key="1">
    <source>
        <dbReference type="SAM" id="Phobius"/>
    </source>
</evidence>
<dbReference type="AlphaFoldDB" id="A0A3N0VM05"/>
<keyword evidence="1" id="KW-1133">Transmembrane helix</keyword>
<gene>
    <name evidence="2" type="ORF">ED208_00535</name>
</gene>
<organism evidence="2 3">
    <name type="scientific">Stagnimonas aquatica</name>
    <dbReference type="NCBI Taxonomy" id="2689987"/>
    <lineage>
        <taxon>Bacteria</taxon>
        <taxon>Pseudomonadati</taxon>
        <taxon>Pseudomonadota</taxon>
        <taxon>Gammaproteobacteria</taxon>
        <taxon>Nevskiales</taxon>
        <taxon>Nevskiaceae</taxon>
        <taxon>Stagnimonas</taxon>
    </lineage>
</organism>
<dbReference type="Proteomes" id="UP000282106">
    <property type="component" value="Unassembled WGS sequence"/>
</dbReference>
<accession>A0A3N0VM05</accession>
<comment type="caution">
    <text evidence="2">The sequence shown here is derived from an EMBL/GenBank/DDBJ whole genome shotgun (WGS) entry which is preliminary data.</text>
</comment>
<feature type="transmembrane region" description="Helical" evidence="1">
    <location>
        <begin position="163"/>
        <end position="184"/>
    </location>
</feature>
<feature type="transmembrane region" description="Helical" evidence="1">
    <location>
        <begin position="20"/>
        <end position="40"/>
    </location>
</feature>
<feature type="transmembrane region" description="Helical" evidence="1">
    <location>
        <begin position="205"/>
        <end position="225"/>
    </location>
</feature>
<dbReference type="PANTHER" id="PTHR36840">
    <property type="entry name" value="BLL5714 PROTEIN"/>
    <property type="match status" value="1"/>
</dbReference>
<sequence length="395" mass="42889">MASSLLRVRKAQEHGKVSFVELFFDLVFVFAITQLSHTLLAHLTPLGLAQTALLMLAVWWVWIFTSWVTNWLDPEKLPVRLALLVLMGLGLLMSSSLPQAFGERGLVFALAYVAMQVGRSLFFLWAVRGQAGMVRNFQRILVWLSLGGSFWIAGAFAEGETRLLLWSLGLALEYASPSLGFWVPGLGRSESTDWNVEGGHLSERCALFIIIALGESVLVTGATFAEMPWSAATFGAFLASFVGSLAMWWLYFDSIAETGSHRIAQARDPGRLARLVYTYIHLLPVAGIVVTAVADEMVLAHPLGHASGAATAAILGGTALYLLGSLLFRWTIGGQLPRSCLLGLLALAALLPLASHLAPLWLSLATSAVLVLIAAWEAGERHRRQCATALHLSER</sequence>
<dbReference type="PANTHER" id="PTHR36840:SF1">
    <property type="entry name" value="BLL5714 PROTEIN"/>
    <property type="match status" value="1"/>
</dbReference>
<proteinExistence type="predicted"/>
<feature type="transmembrane region" description="Helical" evidence="1">
    <location>
        <begin position="107"/>
        <end position="128"/>
    </location>
</feature>
<dbReference type="InParanoid" id="A0A3N0VM05"/>
<reference evidence="2 3" key="1">
    <citation type="submission" date="2018-10" db="EMBL/GenBank/DDBJ databases">
        <authorList>
            <person name="Chen W.-M."/>
        </authorList>
    </citation>
    <scope>NUCLEOTIDE SEQUENCE [LARGE SCALE GENOMIC DNA]</scope>
    <source>
        <strain evidence="2 3">THS-13</strain>
    </source>
</reference>
<evidence type="ECO:0000313" key="3">
    <source>
        <dbReference type="Proteomes" id="UP000282106"/>
    </source>
</evidence>
<dbReference type="RefSeq" id="WP_123209910.1">
    <property type="nucleotide sequence ID" value="NZ_RJVO01000001.1"/>
</dbReference>
<evidence type="ECO:0000313" key="2">
    <source>
        <dbReference type="EMBL" id="ROH93058.1"/>
    </source>
</evidence>
<dbReference type="EMBL" id="RJVO01000001">
    <property type="protein sequence ID" value="ROH93058.1"/>
    <property type="molecule type" value="Genomic_DNA"/>
</dbReference>
<keyword evidence="1" id="KW-0812">Transmembrane</keyword>
<keyword evidence="3" id="KW-1185">Reference proteome</keyword>
<name>A0A3N0VM05_9GAMM</name>
<protein>
    <submittedName>
        <fullName evidence="2">Low temperature requirement protein A</fullName>
    </submittedName>
</protein>
<keyword evidence="1" id="KW-0472">Membrane</keyword>
<feature type="transmembrane region" description="Helical" evidence="1">
    <location>
        <begin position="231"/>
        <end position="251"/>
    </location>
</feature>
<dbReference type="InterPro" id="IPR010640">
    <property type="entry name" value="Low_temperature_requirement_A"/>
</dbReference>
<feature type="transmembrane region" description="Helical" evidence="1">
    <location>
        <begin position="46"/>
        <end position="69"/>
    </location>
</feature>
<feature type="transmembrane region" description="Helical" evidence="1">
    <location>
        <begin position="272"/>
        <end position="294"/>
    </location>
</feature>
<dbReference type="Pfam" id="PF06772">
    <property type="entry name" value="LtrA"/>
    <property type="match status" value="1"/>
</dbReference>